<dbReference type="AlphaFoldDB" id="A0A8S2T813"/>
<comment type="caution">
    <text evidence="2">The sequence shown here is derived from an EMBL/GenBank/DDBJ whole genome shotgun (WGS) entry which is preliminary data.</text>
</comment>
<evidence type="ECO:0000313" key="2">
    <source>
        <dbReference type="EMBL" id="CAF4266488.1"/>
    </source>
</evidence>
<evidence type="ECO:0000313" key="1">
    <source>
        <dbReference type="EMBL" id="CAF1475218.1"/>
    </source>
</evidence>
<dbReference type="Proteomes" id="UP000677228">
    <property type="component" value="Unassembled WGS sequence"/>
</dbReference>
<gene>
    <name evidence="1" type="ORF">OVA965_LOCUS35824</name>
    <name evidence="2" type="ORF">TMI583_LOCUS36805</name>
</gene>
<dbReference type="EMBL" id="CAJNOK010031698">
    <property type="protein sequence ID" value="CAF1475218.1"/>
    <property type="molecule type" value="Genomic_DNA"/>
</dbReference>
<feature type="non-terminal residue" evidence="2">
    <location>
        <position position="20"/>
    </location>
</feature>
<name>A0A8S2T813_9BILA</name>
<reference evidence="2" key="1">
    <citation type="submission" date="2021-02" db="EMBL/GenBank/DDBJ databases">
        <authorList>
            <person name="Nowell W R."/>
        </authorList>
    </citation>
    <scope>NUCLEOTIDE SEQUENCE</scope>
</reference>
<dbReference type="EMBL" id="CAJOBA010053597">
    <property type="protein sequence ID" value="CAF4266488.1"/>
    <property type="molecule type" value="Genomic_DNA"/>
</dbReference>
<accession>A0A8S2T813</accession>
<evidence type="ECO:0000313" key="3">
    <source>
        <dbReference type="Proteomes" id="UP000682733"/>
    </source>
</evidence>
<dbReference type="Proteomes" id="UP000682733">
    <property type="component" value="Unassembled WGS sequence"/>
</dbReference>
<organism evidence="2 3">
    <name type="scientific">Didymodactylos carnosus</name>
    <dbReference type="NCBI Taxonomy" id="1234261"/>
    <lineage>
        <taxon>Eukaryota</taxon>
        <taxon>Metazoa</taxon>
        <taxon>Spiralia</taxon>
        <taxon>Gnathifera</taxon>
        <taxon>Rotifera</taxon>
        <taxon>Eurotatoria</taxon>
        <taxon>Bdelloidea</taxon>
        <taxon>Philodinida</taxon>
        <taxon>Philodinidae</taxon>
        <taxon>Didymodactylos</taxon>
    </lineage>
</organism>
<sequence>MFALFRGIIENYSGFDFFIG</sequence>
<proteinExistence type="predicted"/>
<protein>
    <submittedName>
        <fullName evidence="2">Uncharacterized protein</fullName>
    </submittedName>
</protein>